<accession>A0A433SDV9</accession>
<dbReference type="SMART" id="SM01321">
    <property type="entry name" value="Y1_Tnp"/>
    <property type="match status" value="1"/>
</dbReference>
<protein>
    <recommendedName>
        <fullName evidence="1">Transposase IS200-like domain-containing protein</fullName>
    </recommendedName>
</protein>
<evidence type="ECO:0000259" key="1">
    <source>
        <dbReference type="SMART" id="SM01321"/>
    </source>
</evidence>
<dbReference type="EMBL" id="PQSP01000002">
    <property type="protein sequence ID" value="RUS66949.1"/>
    <property type="molecule type" value="Genomic_DNA"/>
</dbReference>
<sequence>MVRKARRSVAGELHLVVQRVRPERIPLFRNNGSYETYLSTLAALLPECKVAAYAYALLSDRIYLLLRPESEEGVSQLIQAHSRYFVSAMNREFGWRGGLWLDRFACALVDPQWLLRVMRFIDVSPVYSGLVGAPGIYPWSSYAHHIGQQFVSFLQTPSAYWDLGDTSHEREASYREWCQKLVSRADTRHIEQTVLRNGILGEDAYFSLLEQQVGCSLRVRPRGRPAKSELN</sequence>
<evidence type="ECO:0000313" key="2">
    <source>
        <dbReference type="EMBL" id="RUS66949.1"/>
    </source>
</evidence>
<dbReference type="Gene3D" id="3.30.70.1290">
    <property type="entry name" value="Transposase IS200-like"/>
    <property type="match status" value="1"/>
</dbReference>
<name>A0A433SDV9_9BURK</name>
<keyword evidence="3" id="KW-1185">Reference proteome</keyword>
<dbReference type="GO" id="GO:0004803">
    <property type="term" value="F:transposase activity"/>
    <property type="evidence" value="ECO:0007669"/>
    <property type="project" value="InterPro"/>
</dbReference>
<feature type="domain" description="Transposase IS200-like" evidence="1">
    <location>
        <begin position="9"/>
        <end position="124"/>
    </location>
</feature>
<dbReference type="InterPro" id="IPR036515">
    <property type="entry name" value="Transposase_17_sf"/>
</dbReference>
<dbReference type="AlphaFoldDB" id="A0A433SDV9"/>
<dbReference type="PANTHER" id="PTHR34322">
    <property type="entry name" value="TRANSPOSASE, Y1_TNP DOMAIN-CONTAINING"/>
    <property type="match status" value="1"/>
</dbReference>
<dbReference type="InterPro" id="IPR002686">
    <property type="entry name" value="Transposase_17"/>
</dbReference>
<gene>
    <name evidence="2" type="ORF">CUZ56_00886</name>
</gene>
<proteinExistence type="predicted"/>
<organism evidence="2 3">
    <name type="scientific">Saezia sanguinis</name>
    <dbReference type="NCBI Taxonomy" id="1965230"/>
    <lineage>
        <taxon>Bacteria</taxon>
        <taxon>Pseudomonadati</taxon>
        <taxon>Pseudomonadota</taxon>
        <taxon>Betaproteobacteria</taxon>
        <taxon>Burkholderiales</taxon>
        <taxon>Saeziaceae</taxon>
        <taxon>Saezia</taxon>
    </lineage>
</organism>
<evidence type="ECO:0000313" key="3">
    <source>
        <dbReference type="Proteomes" id="UP000286947"/>
    </source>
</evidence>
<dbReference type="GO" id="GO:0003677">
    <property type="term" value="F:DNA binding"/>
    <property type="evidence" value="ECO:0007669"/>
    <property type="project" value="InterPro"/>
</dbReference>
<dbReference type="PANTHER" id="PTHR34322:SF2">
    <property type="entry name" value="TRANSPOSASE IS200-LIKE DOMAIN-CONTAINING PROTEIN"/>
    <property type="match status" value="1"/>
</dbReference>
<reference evidence="2 3" key="1">
    <citation type="submission" date="2018-01" db="EMBL/GenBank/DDBJ databases">
        <title>Saezia sanguinis gen. nov., sp. nov., in the order Burkholderiales isolated from human blood.</title>
        <authorList>
            <person name="Medina-Pascual M.J."/>
            <person name="Valdezate S."/>
            <person name="Monzon S."/>
            <person name="Cuesta I."/>
            <person name="Carrasco G."/>
            <person name="Villalon P."/>
            <person name="Saez-Nieto J.A."/>
        </authorList>
    </citation>
    <scope>NUCLEOTIDE SEQUENCE [LARGE SCALE GENOMIC DNA]</scope>
    <source>
        <strain evidence="2 3">CNM695-12</strain>
    </source>
</reference>
<dbReference type="SUPFAM" id="SSF143422">
    <property type="entry name" value="Transposase IS200-like"/>
    <property type="match status" value="1"/>
</dbReference>
<dbReference type="RefSeq" id="WP_162615248.1">
    <property type="nucleotide sequence ID" value="NZ_PQSP01000002.1"/>
</dbReference>
<dbReference type="GO" id="GO:0006313">
    <property type="term" value="P:DNA transposition"/>
    <property type="evidence" value="ECO:0007669"/>
    <property type="project" value="InterPro"/>
</dbReference>
<dbReference type="Proteomes" id="UP000286947">
    <property type="component" value="Unassembled WGS sequence"/>
</dbReference>
<comment type="caution">
    <text evidence="2">The sequence shown here is derived from an EMBL/GenBank/DDBJ whole genome shotgun (WGS) entry which is preliminary data.</text>
</comment>